<evidence type="ECO:0000313" key="8">
    <source>
        <dbReference type="EMBL" id="TSJ77114.1"/>
    </source>
</evidence>
<dbReference type="Proteomes" id="UP000315648">
    <property type="component" value="Unassembled WGS sequence"/>
</dbReference>
<dbReference type="GO" id="GO:0050136">
    <property type="term" value="F:NADH dehydrogenase (quinone) (non-electrogenic) activity"/>
    <property type="evidence" value="ECO:0007669"/>
    <property type="project" value="UniProtKB-UniRule"/>
</dbReference>
<accession>A0A556QKE0</accession>
<keyword evidence="2 3" id="KW-0813">Transport</keyword>
<name>A0A556QKE0_9BACT</name>
<dbReference type="SUPFAM" id="SSF143243">
    <property type="entry name" value="Nqo5-like"/>
    <property type="match status" value="1"/>
</dbReference>
<feature type="domain" description="NADH:ubiquinone oxidoreductase 30kDa subunit" evidence="7">
    <location>
        <begin position="35"/>
        <end position="150"/>
    </location>
</feature>
<dbReference type="GO" id="GO:0048038">
    <property type="term" value="F:quinone binding"/>
    <property type="evidence" value="ECO:0007669"/>
    <property type="project" value="UniProtKB-KW"/>
</dbReference>
<keyword evidence="3" id="KW-0830">Ubiquinone</keyword>
<protein>
    <recommendedName>
        <fullName evidence="3">NADH-quinone oxidoreductase subunit C</fullName>
        <ecNumber evidence="3">7.1.1.-</ecNumber>
    </recommendedName>
    <alternativeName>
        <fullName evidence="3">NADH dehydrogenase I subunit C</fullName>
    </alternativeName>
    <alternativeName>
        <fullName evidence="3">NDH-1 subunit C</fullName>
    </alternativeName>
</protein>
<keyword evidence="3 4" id="KW-0520">NAD</keyword>
<evidence type="ECO:0000256" key="4">
    <source>
        <dbReference type="RuleBase" id="RU003456"/>
    </source>
</evidence>
<comment type="caution">
    <text evidence="8">The sequence shown here is derived from an EMBL/GenBank/DDBJ whole genome shotgun (WGS) entry which is preliminary data.</text>
</comment>
<evidence type="ECO:0000259" key="7">
    <source>
        <dbReference type="Pfam" id="PF00329"/>
    </source>
</evidence>
<dbReference type="GO" id="GO:0008137">
    <property type="term" value="F:NADH dehydrogenase (ubiquinone) activity"/>
    <property type="evidence" value="ECO:0007669"/>
    <property type="project" value="InterPro"/>
</dbReference>
<organism evidence="8 9">
    <name type="scientific">Rariglobus hedericola</name>
    <dbReference type="NCBI Taxonomy" id="2597822"/>
    <lineage>
        <taxon>Bacteria</taxon>
        <taxon>Pseudomonadati</taxon>
        <taxon>Verrucomicrobiota</taxon>
        <taxon>Opitutia</taxon>
        <taxon>Opitutales</taxon>
        <taxon>Opitutaceae</taxon>
        <taxon>Rariglobus</taxon>
    </lineage>
</organism>
<reference evidence="8 9" key="1">
    <citation type="submission" date="2019-07" db="EMBL/GenBank/DDBJ databases">
        <title>Description of 53C-WASEF.</title>
        <authorList>
            <person name="Pitt A."/>
            <person name="Hahn M.W."/>
        </authorList>
    </citation>
    <scope>NUCLEOTIDE SEQUENCE [LARGE SCALE GENOMIC DNA]</scope>
    <source>
        <strain evidence="8 9">53C-WASEF</strain>
    </source>
</reference>
<proteinExistence type="inferred from homology"/>
<comment type="similarity">
    <text evidence="1 3 4">Belongs to the complex I 30 kDa subunit family.</text>
</comment>
<evidence type="ECO:0000256" key="6">
    <source>
        <dbReference type="SAM" id="MobiDB-lite"/>
    </source>
</evidence>
<dbReference type="InterPro" id="IPR010218">
    <property type="entry name" value="NADH_DH_suC"/>
</dbReference>
<keyword evidence="3 4" id="KW-1278">Translocase</keyword>
<evidence type="ECO:0000256" key="2">
    <source>
        <dbReference type="ARBA" id="ARBA00022448"/>
    </source>
</evidence>
<dbReference type="AlphaFoldDB" id="A0A556QKE0"/>
<dbReference type="InterPro" id="IPR001268">
    <property type="entry name" value="NADH_UbQ_OxRdtase_30kDa_su"/>
</dbReference>
<evidence type="ECO:0000256" key="5">
    <source>
        <dbReference type="RuleBase" id="RU003582"/>
    </source>
</evidence>
<keyword evidence="3" id="KW-1003">Cell membrane</keyword>
<evidence type="ECO:0000256" key="1">
    <source>
        <dbReference type="ARBA" id="ARBA00007569"/>
    </source>
</evidence>
<dbReference type="InterPro" id="IPR020396">
    <property type="entry name" value="NADH_UbQ_OxRdtase_CS"/>
</dbReference>
<evidence type="ECO:0000256" key="3">
    <source>
        <dbReference type="HAMAP-Rule" id="MF_01357"/>
    </source>
</evidence>
<dbReference type="PANTHER" id="PTHR10884:SF14">
    <property type="entry name" value="NADH DEHYDROGENASE [UBIQUINONE] IRON-SULFUR PROTEIN 3, MITOCHONDRIAL"/>
    <property type="match status" value="1"/>
</dbReference>
<comment type="subunit">
    <text evidence="3">NDH-1 is composed of 14 different subunits. Subunits NuoB, C, D, E, F, and G constitute the peripheral sector of the complex.</text>
</comment>
<dbReference type="HAMAP" id="MF_01357">
    <property type="entry name" value="NDH1_NuoC"/>
    <property type="match status" value="1"/>
</dbReference>
<gene>
    <name evidence="3" type="primary">nuoC</name>
    <name evidence="8" type="ORF">FPL22_13510</name>
</gene>
<dbReference type="EC" id="7.1.1.-" evidence="3"/>
<dbReference type="RefSeq" id="WP_144230935.1">
    <property type="nucleotide sequence ID" value="NZ_CBCRVV010000011.1"/>
</dbReference>
<dbReference type="EMBL" id="VMBG01000002">
    <property type="protein sequence ID" value="TSJ77114.1"/>
    <property type="molecule type" value="Genomic_DNA"/>
</dbReference>
<keyword evidence="3" id="KW-0472">Membrane</keyword>
<feature type="compositionally biased region" description="Basic and acidic residues" evidence="6">
    <location>
        <begin position="190"/>
        <end position="209"/>
    </location>
</feature>
<evidence type="ECO:0000313" key="9">
    <source>
        <dbReference type="Proteomes" id="UP000315648"/>
    </source>
</evidence>
<comment type="catalytic activity">
    <reaction evidence="3 5">
        <text>a quinone + NADH + 5 H(+)(in) = a quinol + NAD(+) + 4 H(+)(out)</text>
        <dbReference type="Rhea" id="RHEA:57888"/>
        <dbReference type="ChEBI" id="CHEBI:15378"/>
        <dbReference type="ChEBI" id="CHEBI:24646"/>
        <dbReference type="ChEBI" id="CHEBI:57540"/>
        <dbReference type="ChEBI" id="CHEBI:57945"/>
        <dbReference type="ChEBI" id="CHEBI:132124"/>
    </reaction>
</comment>
<comment type="subcellular location">
    <subcellularLocation>
        <location evidence="3">Cell membrane</location>
        <topology evidence="3">Peripheral membrane protein</topology>
        <orientation evidence="3">Cytoplasmic side</orientation>
    </subcellularLocation>
</comment>
<keyword evidence="9" id="KW-1185">Reference proteome</keyword>
<sequence>MTAPADVTASLQAKFPAATLRPSGDHPALNLPMGEVVAALKYLRDEFAYDFLVDVTAIDNGVEATPRFTTVWHVYSTTGHGYVRIASDCASDEDPVAPTVSHIWPTANWHERETYDLLGVKFSDHPDLRRILMWDGYPYHPLRKDFPLAGIQTPLPDLEVADLTKASVKPAPMMGGPFVASSGEMNMTDAEPRAKDESWTERREKPASE</sequence>
<dbReference type="Pfam" id="PF00329">
    <property type="entry name" value="Complex1_30kDa"/>
    <property type="match status" value="1"/>
</dbReference>
<feature type="region of interest" description="Disordered" evidence="6">
    <location>
        <begin position="176"/>
        <end position="209"/>
    </location>
</feature>
<keyword evidence="3 5" id="KW-0874">Quinone</keyword>
<comment type="function">
    <text evidence="3">NDH-1 shuttles electrons from NADH, via FMN and iron-sulfur (Fe-S) centers, to quinones in the respiratory chain. The immediate electron acceptor for the enzyme in this species is believed to be ubiquinone. Couples the redox reaction to proton translocation (for every two electrons transferred, four hydrogen ions are translocated across the cytoplasmic membrane), and thus conserves the redox energy in a proton gradient.</text>
</comment>
<dbReference type="InterPro" id="IPR037232">
    <property type="entry name" value="NADH_quin_OxRdtase_su_C/D-like"/>
</dbReference>
<dbReference type="GO" id="GO:0005886">
    <property type="term" value="C:plasma membrane"/>
    <property type="evidence" value="ECO:0007669"/>
    <property type="project" value="UniProtKB-SubCell"/>
</dbReference>
<dbReference type="OrthoDB" id="9803286at2"/>
<dbReference type="PROSITE" id="PS00542">
    <property type="entry name" value="COMPLEX1_30K"/>
    <property type="match status" value="1"/>
</dbReference>
<dbReference type="Gene3D" id="3.30.460.80">
    <property type="entry name" value="NADH:ubiquinone oxidoreductase, 30kDa subunit"/>
    <property type="match status" value="1"/>
</dbReference>
<dbReference type="PANTHER" id="PTHR10884">
    <property type="entry name" value="NADH DEHYDROGENASE UBIQUINONE IRON-SULFUR PROTEIN 3"/>
    <property type="match status" value="1"/>
</dbReference>